<dbReference type="Pfam" id="PF18029">
    <property type="entry name" value="Glyoxalase_6"/>
    <property type="match status" value="1"/>
</dbReference>
<reference evidence="3" key="1">
    <citation type="journal article" date="2019" name="Int. J. Syst. Evol. Microbiol.">
        <title>The Global Catalogue of Microorganisms (GCM) 10K type strain sequencing project: providing services to taxonomists for standard genome sequencing and annotation.</title>
        <authorList>
            <consortium name="The Broad Institute Genomics Platform"/>
            <consortium name="The Broad Institute Genome Sequencing Center for Infectious Disease"/>
            <person name="Wu L."/>
            <person name="Ma J."/>
        </authorList>
    </citation>
    <scope>NUCLEOTIDE SEQUENCE [LARGE SCALE GENOMIC DNA]</scope>
    <source>
        <strain evidence="3">CCUG 43117</strain>
    </source>
</reference>
<feature type="domain" description="VOC" evidence="1">
    <location>
        <begin position="2"/>
        <end position="112"/>
    </location>
</feature>
<evidence type="ECO:0000313" key="3">
    <source>
        <dbReference type="Proteomes" id="UP001596060"/>
    </source>
</evidence>
<accession>A0ABW0P5D3</accession>
<dbReference type="Gene3D" id="3.10.180.10">
    <property type="entry name" value="2,3-Dihydroxybiphenyl 1,2-Dioxygenase, domain 1"/>
    <property type="match status" value="1"/>
</dbReference>
<evidence type="ECO:0000259" key="1">
    <source>
        <dbReference type="PROSITE" id="PS51819"/>
    </source>
</evidence>
<dbReference type="Proteomes" id="UP001596060">
    <property type="component" value="Unassembled WGS sequence"/>
</dbReference>
<dbReference type="PROSITE" id="PS51819">
    <property type="entry name" value="VOC"/>
    <property type="match status" value="1"/>
</dbReference>
<dbReference type="RefSeq" id="WP_377817590.1">
    <property type="nucleotide sequence ID" value="NZ_JBHSLU010000073.1"/>
</dbReference>
<evidence type="ECO:0000313" key="2">
    <source>
        <dbReference type="EMBL" id="MFC5507906.1"/>
    </source>
</evidence>
<proteinExistence type="predicted"/>
<dbReference type="SUPFAM" id="SSF54593">
    <property type="entry name" value="Glyoxalase/Bleomycin resistance protein/Dihydroxybiphenyl dioxygenase"/>
    <property type="match status" value="1"/>
</dbReference>
<dbReference type="InterPro" id="IPR037523">
    <property type="entry name" value="VOC_core"/>
</dbReference>
<sequence>MLLNLLVIRARDVDALGRFYSSLGMTFLRERHGNGPDHLACSMGGTTIELYPSEGTTPPQMRLGFRVDDVASSFMEALARGAQSVSSPRMSQWGERAVIRDPEGNTVELIRPAERELHAA</sequence>
<organism evidence="2 3">
    <name type="scientific">Bosea massiliensis</name>
    <dbReference type="NCBI Taxonomy" id="151419"/>
    <lineage>
        <taxon>Bacteria</taxon>
        <taxon>Pseudomonadati</taxon>
        <taxon>Pseudomonadota</taxon>
        <taxon>Alphaproteobacteria</taxon>
        <taxon>Hyphomicrobiales</taxon>
        <taxon>Boseaceae</taxon>
        <taxon>Bosea</taxon>
    </lineage>
</organism>
<dbReference type="InterPro" id="IPR029068">
    <property type="entry name" value="Glyas_Bleomycin-R_OHBP_Dase"/>
</dbReference>
<name>A0ABW0P5D3_9HYPH</name>
<gene>
    <name evidence="2" type="ORF">ACFPN9_21930</name>
</gene>
<dbReference type="EMBL" id="JBHSLU010000073">
    <property type="protein sequence ID" value="MFC5507906.1"/>
    <property type="molecule type" value="Genomic_DNA"/>
</dbReference>
<keyword evidence="3" id="KW-1185">Reference proteome</keyword>
<dbReference type="InterPro" id="IPR041581">
    <property type="entry name" value="Glyoxalase_6"/>
</dbReference>
<protein>
    <submittedName>
        <fullName evidence="2">VOC family protein</fullName>
    </submittedName>
</protein>
<comment type="caution">
    <text evidence="2">The sequence shown here is derived from an EMBL/GenBank/DDBJ whole genome shotgun (WGS) entry which is preliminary data.</text>
</comment>